<keyword evidence="2" id="KW-0812">Transmembrane</keyword>
<reference evidence="3" key="1">
    <citation type="submission" date="2016-07" db="EMBL/GenBank/DDBJ databases">
        <authorList>
            <consortium name="Pathogen Informatics"/>
        </authorList>
    </citation>
    <scope>NUCLEOTIDE SEQUENCE</scope>
</reference>
<evidence type="ECO:0000313" key="3">
    <source>
        <dbReference type="EMBL" id="VUZ99499.1"/>
    </source>
</evidence>
<evidence type="ECO:0000256" key="2">
    <source>
        <dbReference type="SAM" id="Phobius"/>
    </source>
</evidence>
<feature type="region of interest" description="Disordered" evidence="1">
    <location>
        <begin position="316"/>
        <end position="339"/>
    </location>
</feature>
<dbReference type="VEuPathDB" id="PlasmoDB:PVP01_0002140"/>
<gene>
    <name evidence="3" type="ORF">PVP01_0002140</name>
</gene>
<organism evidence="3">
    <name type="scientific">Plasmodium vivax</name>
    <name type="common">malaria parasite P. vivax</name>
    <dbReference type="NCBI Taxonomy" id="5855"/>
    <lineage>
        <taxon>Eukaryota</taxon>
        <taxon>Sar</taxon>
        <taxon>Alveolata</taxon>
        <taxon>Apicomplexa</taxon>
        <taxon>Aconoidasida</taxon>
        <taxon>Haemosporida</taxon>
        <taxon>Plasmodiidae</taxon>
        <taxon>Plasmodium</taxon>
        <taxon>Plasmodium (Plasmodium)</taxon>
    </lineage>
</organism>
<feature type="compositionally biased region" description="Polar residues" evidence="1">
    <location>
        <begin position="389"/>
        <end position="407"/>
    </location>
</feature>
<dbReference type="VEuPathDB" id="PlasmoDB:PVX_017650"/>
<feature type="compositionally biased region" description="Polar residues" evidence="1">
    <location>
        <begin position="131"/>
        <end position="145"/>
    </location>
</feature>
<dbReference type="AlphaFoldDB" id="A0A565A5J9"/>
<feature type="compositionally biased region" description="Basic and acidic residues" evidence="1">
    <location>
        <begin position="110"/>
        <end position="123"/>
    </location>
</feature>
<keyword evidence="2" id="KW-1133">Transmembrane helix</keyword>
<accession>A0A565A5J9</accession>
<feature type="region of interest" description="Disordered" evidence="1">
    <location>
        <begin position="236"/>
        <end position="255"/>
    </location>
</feature>
<dbReference type="OrthoDB" id="388741at2759"/>
<proteinExistence type="predicted"/>
<sequence length="500" mass="56366">MFIRRTSAHNSALDIYKRFYSNECTKKYNKYKNEIEQKISLFNRLNHAHFKKEWDKVDRFIKEKNNEITDCVKNKHVSVDYYGDPDIKNFSDRCPNPSTCRNNPVTPVKKIPESKNEKKETCRGAKCKKQLASTEVVSSKSQSRITPVDPVAKSSNVHASPKQRKKHTDEEVSQAAKAVLQTKENVKPVGNSNRSELKVPEENTNHNSIISGQVQNQTQQFSGSVHPENKELRTDFNDASQNSSRGEPESLDTPQITDLDTSTLQSFPITVQDVDNETAENQDNDRVSHISKIPCPGDLTVEHLSAEYTCHKNADSTDYDEKKKDEEATFDTHPHAEDVGKEGNIVSSVHSKGNYRESHDHSLTDIQDDLHMNLSAQNPDHKTTCREGATSSENDNGTPCNSENDSGLVTDKDNKSDFFGKIFEVISNKDHIIQASAPMGIVMLLGLLFKFTPLWRVLNKKNRKKGAGIIEELNSVVQEPSIMDDERSIPFSYGAFEYSS</sequence>
<dbReference type="EMBL" id="FLZR02000004">
    <property type="protein sequence ID" value="VUZ99499.1"/>
    <property type="molecule type" value="Genomic_DNA"/>
</dbReference>
<feature type="region of interest" description="Disordered" evidence="1">
    <location>
        <begin position="375"/>
        <end position="409"/>
    </location>
</feature>
<name>A0A565A5J9_PLAVI</name>
<dbReference type="Proteomes" id="UP000220605">
    <property type="component" value="Unassembled WGS sequence"/>
</dbReference>
<dbReference type="VEuPathDB" id="PlasmoDB:PVW1_050005600"/>
<keyword evidence="2" id="KW-0472">Membrane</keyword>
<feature type="region of interest" description="Disordered" evidence="1">
    <location>
        <begin position="100"/>
        <end position="201"/>
    </location>
</feature>
<protein>
    <submittedName>
        <fullName evidence="3">VIR protein</fullName>
    </submittedName>
</protein>
<dbReference type="VEuPathDB" id="PlasmoDB:PVPAM_000010200"/>
<evidence type="ECO:0000256" key="1">
    <source>
        <dbReference type="SAM" id="MobiDB-lite"/>
    </source>
</evidence>
<feature type="transmembrane region" description="Helical" evidence="2">
    <location>
        <begin position="435"/>
        <end position="455"/>
    </location>
</feature>